<feature type="domain" description="Metallo-beta-lactamase" evidence="1">
    <location>
        <begin position="60"/>
        <end position="252"/>
    </location>
</feature>
<dbReference type="SMART" id="SM00849">
    <property type="entry name" value="Lactamase_B"/>
    <property type="match status" value="1"/>
</dbReference>
<gene>
    <name evidence="2" type="ORF">GCM10009751_14710</name>
</gene>
<sequence length="273" mass="28977">MNIVERFAHTHHIPRVHRRATGWQTPFMAPYTGDVVTGSDPDIRLLDDIAIHKMSVGPMDNNTYLLTCHVTGAQLLIDAAADPQSLMDLVDMSEGDGPGEGPLDAGPPLDVVVTTHRHPNHLGALADVVAVTGAQSVAGSLDAEAIASASGTPVEVTVSDGDRITFGEVTLEVIHLRGHTPGSIALAYTEPAQVSAAGAVAGRTHLFTGDSLFPGGLGSTSGDPDRFAALLGDVTTRIFDRFRDDTWVYPGHGLDTTLGAERPHLDEWRERGW</sequence>
<evidence type="ECO:0000313" key="2">
    <source>
        <dbReference type="EMBL" id="GAA1858299.1"/>
    </source>
</evidence>
<keyword evidence="3" id="KW-1185">Reference proteome</keyword>
<evidence type="ECO:0000259" key="1">
    <source>
        <dbReference type="SMART" id="SM00849"/>
    </source>
</evidence>
<dbReference type="PANTHER" id="PTHR46233:SF1">
    <property type="entry name" value="CONSERVED PROTEIN"/>
    <property type="match status" value="1"/>
</dbReference>
<dbReference type="Gene3D" id="3.60.15.10">
    <property type="entry name" value="Ribonuclease Z/Hydroxyacylglutathione hydrolase-like"/>
    <property type="match status" value="1"/>
</dbReference>
<comment type="caution">
    <text evidence="2">The sequence shown here is derived from an EMBL/GenBank/DDBJ whole genome shotgun (WGS) entry which is preliminary data.</text>
</comment>
<dbReference type="InterPro" id="IPR036866">
    <property type="entry name" value="RibonucZ/Hydroxyglut_hydro"/>
</dbReference>
<accession>A0ABN2N907</accession>
<proteinExistence type="predicted"/>
<dbReference type="Proteomes" id="UP001501094">
    <property type="component" value="Unassembled WGS sequence"/>
</dbReference>
<dbReference type="EMBL" id="BAAANL010000002">
    <property type="protein sequence ID" value="GAA1858299.1"/>
    <property type="molecule type" value="Genomic_DNA"/>
</dbReference>
<organism evidence="2 3">
    <name type="scientific">Myceligenerans crystallogenes</name>
    <dbReference type="NCBI Taxonomy" id="316335"/>
    <lineage>
        <taxon>Bacteria</taxon>
        <taxon>Bacillati</taxon>
        <taxon>Actinomycetota</taxon>
        <taxon>Actinomycetes</taxon>
        <taxon>Micrococcales</taxon>
        <taxon>Promicromonosporaceae</taxon>
        <taxon>Myceligenerans</taxon>
    </lineage>
</organism>
<dbReference type="Pfam" id="PF00753">
    <property type="entry name" value="Lactamase_B"/>
    <property type="match status" value="1"/>
</dbReference>
<dbReference type="InterPro" id="IPR001279">
    <property type="entry name" value="Metallo-B-lactamas"/>
</dbReference>
<dbReference type="PANTHER" id="PTHR46233">
    <property type="entry name" value="HYDROXYACYLGLUTATHIONE HYDROLASE GLOC"/>
    <property type="match status" value="1"/>
</dbReference>
<dbReference type="InterPro" id="IPR051453">
    <property type="entry name" value="MBL_Glyoxalase_II"/>
</dbReference>
<protein>
    <submittedName>
        <fullName evidence="2">MBL fold metallo-hydrolase</fullName>
    </submittedName>
</protein>
<reference evidence="2 3" key="1">
    <citation type="journal article" date="2019" name="Int. J. Syst. Evol. Microbiol.">
        <title>The Global Catalogue of Microorganisms (GCM) 10K type strain sequencing project: providing services to taxonomists for standard genome sequencing and annotation.</title>
        <authorList>
            <consortium name="The Broad Institute Genomics Platform"/>
            <consortium name="The Broad Institute Genome Sequencing Center for Infectious Disease"/>
            <person name="Wu L."/>
            <person name="Ma J."/>
        </authorList>
    </citation>
    <scope>NUCLEOTIDE SEQUENCE [LARGE SCALE GENOMIC DNA]</scope>
    <source>
        <strain evidence="2 3">JCM 14326</strain>
    </source>
</reference>
<name>A0ABN2N907_9MICO</name>
<dbReference type="SUPFAM" id="SSF56281">
    <property type="entry name" value="Metallo-hydrolase/oxidoreductase"/>
    <property type="match status" value="1"/>
</dbReference>
<evidence type="ECO:0000313" key="3">
    <source>
        <dbReference type="Proteomes" id="UP001501094"/>
    </source>
</evidence>